<dbReference type="InterPro" id="IPR025714">
    <property type="entry name" value="Methyltranfer_dom"/>
</dbReference>
<reference evidence="2" key="1">
    <citation type="journal article" date="2015" name="Proc. Natl. Acad. Sci. U.S.A.">
        <title>Networks of energetic and metabolic interactions define dynamics in microbial communities.</title>
        <authorList>
            <person name="Embree M."/>
            <person name="Liu J.K."/>
            <person name="Al-Bassam M.M."/>
            <person name="Zengler K."/>
        </authorList>
    </citation>
    <scope>NUCLEOTIDE SEQUENCE</scope>
</reference>
<organism evidence="2">
    <name type="scientific">hydrocarbon metagenome</name>
    <dbReference type="NCBI Taxonomy" id="938273"/>
    <lineage>
        <taxon>unclassified sequences</taxon>
        <taxon>metagenomes</taxon>
        <taxon>ecological metagenomes</taxon>
    </lineage>
</organism>
<dbReference type="GO" id="GO:0008168">
    <property type="term" value="F:methyltransferase activity"/>
    <property type="evidence" value="ECO:0007669"/>
    <property type="project" value="TreeGrafter"/>
</dbReference>
<dbReference type="Gene3D" id="3.40.50.150">
    <property type="entry name" value="Vaccinia Virus protein VP39"/>
    <property type="match status" value="1"/>
</dbReference>
<dbReference type="Pfam" id="PF13847">
    <property type="entry name" value="Methyltransf_31"/>
    <property type="match status" value="1"/>
</dbReference>
<dbReference type="CDD" id="cd02440">
    <property type="entry name" value="AdoMet_MTases"/>
    <property type="match status" value="1"/>
</dbReference>
<evidence type="ECO:0000313" key="2">
    <source>
        <dbReference type="EMBL" id="KUG23843.1"/>
    </source>
</evidence>
<dbReference type="AlphaFoldDB" id="A0A0W8FUA9"/>
<dbReference type="EMBL" id="LNQE01000882">
    <property type="protein sequence ID" value="KUG23843.1"/>
    <property type="molecule type" value="Genomic_DNA"/>
</dbReference>
<dbReference type="PANTHER" id="PTHR42912:SF93">
    <property type="entry name" value="N6-ADENOSINE-METHYLTRANSFERASE TMT1A"/>
    <property type="match status" value="1"/>
</dbReference>
<dbReference type="PANTHER" id="PTHR42912">
    <property type="entry name" value="METHYLTRANSFERASE"/>
    <property type="match status" value="1"/>
</dbReference>
<sequence length="182" mass="20765">MKERDILKKPMPSLGFKLMSLLFKVRDLLRPRSEVIKEAGIEPEFVVLDFGCGPGGYIAPLVDLVGPSGMIYALDLHPLAIHEVKKMANRKRYKNLETIESDCRTGIQDKSVDTVLLYDVFHDLDRPDEVLREIHRVLKADGTLSFSDHHMKEEQVLKRVTDAGIFKLVRKGRKTYTFAKAE</sequence>
<dbReference type="InterPro" id="IPR029063">
    <property type="entry name" value="SAM-dependent_MTases_sf"/>
</dbReference>
<dbReference type="SUPFAM" id="SSF53335">
    <property type="entry name" value="S-adenosyl-L-methionine-dependent methyltransferases"/>
    <property type="match status" value="1"/>
</dbReference>
<gene>
    <name evidence="2" type="ORF">ASZ90_006328</name>
</gene>
<proteinExistence type="predicted"/>
<feature type="domain" description="Methyltransferase" evidence="1">
    <location>
        <begin position="43"/>
        <end position="161"/>
    </location>
</feature>
<accession>A0A0W8FUA9</accession>
<comment type="caution">
    <text evidence="2">The sequence shown here is derived from an EMBL/GenBank/DDBJ whole genome shotgun (WGS) entry which is preliminary data.</text>
</comment>
<evidence type="ECO:0000259" key="1">
    <source>
        <dbReference type="Pfam" id="PF13847"/>
    </source>
</evidence>
<dbReference type="InterPro" id="IPR050508">
    <property type="entry name" value="Methyltransf_Superfamily"/>
</dbReference>
<protein>
    <recommendedName>
        <fullName evidence="1">Methyltransferase domain-containing protein</fullName>
    </recommendedName>
</protein>
<name>A0A0W8FUA9_9ZZZZ</name>